<evidence type="ECO:0000259" key="1">
    <source>
        <dbReference type="Pfam" id="PF13022"/>
    </source>
</evidence>
<name>A0ABS4H6M0_9BACL</name>
<dbReference type="InterPro" id="IPR013324">
    <property type="entry name" value="RNA_pol_sigma_r3/r4-like"/>
</dbReference>
<gene>
    <name evidence="2" type="ORF">J2Z20_003102</name>
</gene>
<dbReference type="Proteomes" id="UP001519273">
    <property type="component" value="Unassembled WGS sequence"/>
</dbReference>
<dbReference type="RefSeq" id="WP_342454323.1">
    <property type="nucleotide sequence ID" value="NZ_CBCRVE010000004.1"/>
</dbReference>
<dbReference type="SUPFAM" id="SSF88659">
    <property type="entry name" value="Sigma3 and sigma4 domains of RNA polymerase sigma factors"/>
    <property type="match status" value="1"/>
</dbReference>
<dbReference type="InterPro" id="IPR024978">
    <property type="entry name" value="Homeodomain_phBC6A51-type"/>
</dbReference>
<organism evidence="2 3">
    <name type="scientific">Paenibacillus sediminis</name>
    <dbReference type="NCBI Taxonomy" id="664909"/>
    <lineage>
        <taxon>Bacteria</taxon>
        <taxon>Bacillati</taxon>
        <taxon>Bacillota</taxon>
        <taxon>Bacilli</taxon>
        <taxon>Bacillales</taxon>
        <taxon>Paenibacillaceae</taxon>
        <taxon>Paenibacillus</taxon>
    </lineage>
</organism>
<evidence type="ECO:0000313" key="2">
    <source>
        <dbReference type="EMBL" id="MBP1938183.1"/>
    </source>
</evidence>
<accession>A0ABS4H6M0</accession>
<protein>
    <submittedName>
        <fullName evidence="2">AcrR family transcriptional regulator</fullName>
    </submittedName>
</protein>
<dbReference type="Pfam" id="PF13022">
    <property type="entry name" value="HTH_Tnp_1_2"/>
    <property type="match status" value="1"/>
</dbReference>
<feature type="domain" description="Homeodomain phBC6A51-type" evidence="1">
    <location>
        <begin position="12"/>
        <end position="104"/>
    </location>
</feature>
<dbReference type="Gene3D" id="1.10.10.60">
    <property type="entry name" value="Homeodomain-like"/>
    <property type="match status" value="1"/>
</dbReference>
<keyword evidence="3" id="KW-1185">Reference proteome</keyword>
<evidence type="ECO:0000313" key="3">
    <source>
        <dbReference type="Proteomes" id="UP001519273"/>
    </source>
</evidence>
<proteinExistence type="predicted"/>
<comment type="caution">
    <text evidence="2">The sequence shown here is derived from an EMBL/GenBank/DDBJ whole genome shotgun (WGS) entry which is preliminary data.</text>
</comment>
<sequence length="130" mass="14691">MLKRLETHHMIAVKWLALPKRGGKTMDEIAEECGVSRRAVYDWIKDPLFDRELKKEIIRQTTARLPEVMDSLTDAVIKEHNAAAAKLLLQVNGMLTDKVEVENKGTSEPDLDALAARLRALKESKREVDG</sequence>
<dbReference type="EMBL" id="JAGGKP010000011">
    <property type="protein sequence ID" value="MBP1938183.1"/>
    <property type="molecule type" value="Genomic_DNA"/>
</dbReference>
<reference evidence="2 3" key="1">
    <citation type="submission" date="2021-03" db="EMBL/GenBank/DDBJ databases">
        <title>Genomic Encyclopedia of Type Strains, Phase IV (KMG-IV): sequencing the most valuable type-strain genomes for metagenomic binning, comparative biology and taxonomic classification.</title>
        <authorList>
            <person name="Goeker M."/>
        </authorList>
    </citation>
    <scope>NUCLEOTIDE SEQUENCE [LARGE SCALE GENOMIC DNA]</scope>
    <source>
        <strain evidence="2 3">DSM 23491</strain>
    </source>
</reference>